<dbReference type="AlphaFoldDB" id="A0AAE0BGB2"/>
<feature type="region of interest" description="Disordered" evidence="2">
    <location>
        <begin position="217"/>
        <end position="238"/>
    </location>
</feature>
<sequence>MALAVANSRALMQQAQAKAAELRELDPTSRREAFTKINELAQSVKRLRDSCEELQEAQRAMWEERSKWLHEELIALCSERLQGGEDPNDFWNSIAELLYVGSEAVEAAAKSKPELEADLAAALARAEKAEAAAKAAEARVRESEEAQSSKQNGGSPAVGGSSKSEPNKDQSSGGSTMSASENLEMRTKLVLQQQEIQRRVADNRDLVQRLQGALAERDRFRKASEQASEDTTRTKANADRQGKVIEQLMQKSESFAREAQKSSSERDEAQSDYQAMKLGAERQTTVIEKLIELNTELMAAVNISTEEKRRLDEVNEVAAAACDPRNMQASSHSPTSPLPHSGPEDFGTSLDALLGDDEDDDANPVAALVDNIGGALNKGWGLMSYIAGNEDAKNDRALDLAAERV</sequence>
<evidence type="ECO:0000256" key="1">
    <source>
        <dbReference type="SAM" id="Coils"/>
    </source>
</evidence>
<feature type="region of interest" description="Disordered" evidence="2">
    <location>
        <begin position="135"/>
        <end position="181"/>
    </location>
</feature>
<feature type="compositionally biased region" description="Low complexity" evidence="2">
    <location>
        <begin position="330"/>
        <end position="341"/>
    </location>
</feature>
<evidence type="ECO:0000256" key="2">
    <source>
        <dbReference type="SAM" id="MobiDB-lite"/>
    </source>
</evidence>
<proteinExistence type="predicted"/>
<feature type="compositionally biased region" description="Basic and acidic residues" evidence="2">
    <location>
        <begin position="135"/>
        <end position="144"/>
    </location>
</feature>
<accession>A0AAE0BGB2</accession>
<reference evidence="3 4" key="1">
    <citation type="journal article" date="2015" name="Genome Biol. Evol.">
        <title>Comparative Genomics of a Bacterivorous Green Alga Reveals Evolutionary Causalities and Consequences of Phago-Mixotrophic Mode of Nutrition.</title>
        <authorList>
            <person name="Burns J.A."/>
            <person name="Paasch A."/>
            <person name="Narechania A."/>
            <person name="Kim E."/>
        </authorList>
    </citation>
    <scope>NUCLEOTIDE SEQUENCE [LARGE SCALE GENOMIC DNA]</scope>
    <source>
        <strain evidence="3 4">PLY_AMNH</strain>
    </source>
</reference>
<keyword evidence="1" id="KW-0175">Coiled coil</keyword>
<dbReference type="Proteomes" id="UP001190700">
    <property type="component" value="Unassembled WGS sequence"/>
</dbReference>
<evidence type="ECO:0000313" key="4">
    <source>
        <dbReference type="Proteomes" id="UP001190700"/>
    </source>
</evidence>
<comment type="caution">
    <text evidence="3">The sequence shown here is derived from an EMBL/GenBank/DDBJ whole genome shotgun (WGS) entry which is preliminary data.</text>
</comment>
<feature type="region of interest" description="Disordered" evidence="2">
    <location>
        <begin position="325"/>
        <end position="358"/>
    </location>
</feature>
<gene>
    <name evidence="3" type="ORF">CYMTET_54637</name>
</gene>
<evidence type="ECO:0000313" key="3">
    <source>
        <dbReference type="EMBL" id="KAK3235144.1"/>
    </source>
</evidence>
<name>A0AAE0BGB2_9CHLO</name>
<organism evidence="3 4">
    <name type="scientific">Cymbomonas tetramitiformis</name>
    <dbReference type="NCBI Taxonomy" id="36881"/>
    <lineage>
        <taxon>Eukaryota</taxon>
        <taxon>Viridiplantae</taxon>
        <taxon>Chlorophyta</taxon>
        <taxon>Pyramimonadophyceae</taxon>
        <taxon>Pyramimonadales</taxon>
        <taxon>Pyramimonadaceae</taxon>
        <taxon>Cymbomonas</taxon>
    </lineage>
</organism>
<feature type="coiled-coil region" evidence="1">
    <location>
        <begin position="5"/>
        <end position="60"/>
    </location>
</feature>
<dbReference type="EMBL" id="LGRX02035358">
    <property type="protein sequence ID" value="KAK3235144.1"/>
    <property type="molecule type" value="Genomic_DNA"/>
</dbReference>
<feature type="compositionally biased region" description="Polar residues" evidence="2">
    <location>
        <begin position="161"/>
        <end position="181"/>
    </location>
</feature>
<protein>
    <submittedName>
        <fullName evidence="3">Uncharacterized protein</fullName>
    </submittedName>
</protein>
<keyword evidence="4" id="KW-1185">Reference proteome</keyword>